<dbReference type="Proteomes" id="UP000195975">
    <property type="component" value="Unassembled WGS sequence"/>
</dbReference>
<dbReference type="RefSeq" id="WP_008146878.1">
    <property type="nucleotide sequence ID" value="NZ_CAJLBM010000040.1"/>
</dbReference>
<keyword evidence="2" id="KW-1133">Transmembrane helix</keyword>
<feature type="transmembrane region" description="Helical" evidence="2">
    <location>
        <begin position="353"/>
        <end position="377"/>
    </location>
</feature>
<organism evidence="3 4">
    <name type="scientific">Parabacteroides johnsonii</name>
    <dbReference type="NCBI Taxonomy" id="387661"/>
    <lineage>
        <taxon>Bacteria</taxon>
        <taxon>Pseudomonadati</taxon>
        <taxon>Bacteroidota</taxon>
        <taxon>Bacteroidia</taxon>
        <taxon>Bacteroidales</taxon>
        <taxon>Tannerellaceae</taxon>
        <taxon>Parabacteroides</taxon>
    </lineage>
</organism>
<dbReference type="AlphaFoldDB" id="A0A9Q5SV10"/>
<reference evidence="4" key="1">
    <citation type="submission" date="2017-04" db="EMBL/GenBank/DDBJ databases">
        <title>Function of individual gut microbiota members based on whole genome sequencing of pure cultures obtained from chicken caecum.</title>
        <authorList>
            <person name="Medvecky M."/>
            <person name="Cejkova D."/>
            <person name="Polansky O."/>
            <person name="Karasova D."/>
            <person name="Kubasova T."/>
            <person name="Cizek A."/>
            <person name="Rychlik I."/>
        </authorList>
    </citation>
    <scope>NUCLEOTIDE SEQUENCE [LARGE SCALE GENOMIC DNA]</scope>
    <source>
        <strain evidence="4">An42</strain>
    </source>
</reference>
<proteinExistence type="predicted"/>
<dbReference type="EMBL" id="NFIJ01000001">
    <property type="protein sequence ID" value="OUO07542.1"/>
    <property type="molecule type" value="Genomic_DNA"/>
</dbReference>
<evidence type="ECO:0000313" key="4">
    <source>
        <dbReference type="Proteomes" id="UP000195975"/>
    </source>
</evidence>
<dbReference type="PROSITE" id="PS51257">
    <property type="entry name" value="PROKAR_LIPOPROTEIN"/>
    <property type="match status" value="1"/>
</dbReference>
<accession>A0A9Q5SV10</accession>
<protein>
    <recommendedName>
        <fullName evidence="5">Tetratricopeptide repeat protein</fullName>
    </recommendedName>
</protein>
<name>A0A9Q5SV10_9BACT</name>
<keyword evidence="1" id="KW-0175">Coiled coil</keyword>
<dbReference type="InterPro" id="IPR011990">
    <property type="entry name" value="TPR-like_helical_dom_sf"/>
</dbReference>
<sequence>MKNIVVFVLLSIAFFSCRENQVASEQMDRAETLLPVYPDSAYVILEGVELPDKLNERQFARWCMLYCRAADKLFKDMLYAEQLDRALGWYKSHGTAEEQAWIGLYLGRSFVEDKLFIPATKAYSEALNLAKKKHLYNVAGYICSYMADLYTYTGQGSEERRKYEEAAAFFTKANNTRSYAFALRDISRTWVFEDSISLALDLMLKADSIVTGMNDSVGIASIANGLGNIYEHLDQIDEAKSYFFRGLVYDTIDKAPTYLALSTLFYNYSQLDSARYYAKMADSPTNNPYTPSDRLYLSYLIEKEANNIPEAFQYLEQCYAAKDILYDQQKQVDIIDAEKRHNSLTVIRQNQKLYSVIYLLSGLILFVSLVSVLFYLYKDRKRLNKINKQQRLLDEKEQLLVKMQKEIRQNEAINANAKQEENKQIREKMLQAKKEILILKCEKLQHSSLFQELKERSNNKKKYGQTLSEQNWELLKEQIDSACPNWQAAVQDIETLKKTEIETCYLSFLNISIKSEAMLLGINPDSANKRRLRTRQSLGLTNSKTGIYEFIIRKTLENIVI</sequence>
<dbReference type="GeneID" id="93409763"/>
<evidence type="ECO:0008006" key="5">
    <source>
        <dbReference type="Google" id="ProtNLM"/>
    </source>
</evidence>
<gene>
    <name evidence="3" type="ORF">B5F96_02450</name>
</gene>
<keyword evidence="2" id="KW-0472">Membrane</keyword>
<evidence type="ECO:0000256" key="2">
    <source>
        <dbReference type="SAM" id="Phobius"/>
    </source>
</evidence>
<comment type="caution">
    <text evidence="3">The sequence shown here is derived from an EMBL/GenBank/DDBJ whole genome shotgun (WGS) entry which is preliminary data.</text>
</comment>
<evidence type="ECO:0000313" key="3">
    <source>
        <dbReference type="EMBL" id="OUO07542.1"/>
    </source>
</evidence>
<evidence type="ECO:0000256" key="1">
    <source>
        <dbReference type="SAM" id="Coils"/>
    </source>
</evidence>
<dbReference type="Gene3D" id="1.25.40.10">
    <property type="entry name" value="Tetratricopeptide repeat domain"/>
    <property type="match status" value="1"/>
</dbReference>
<keyword evidence="2" id="KW-0812">Transmembrane</keyword>
<feature type="coiled-coil region" evidence="1">
    <location>
        <begin position="386"/>
        <end position="442"/>
    </location>
</feature>
<dbReference type="SUPFAM" id="SSF48452">
    <property type="entry name" value="TPR-like"/>
    <property type="match status" value="1"/>
</dbReference>